<organism evidence="1 2">
    <name type="scientific">Ascaris lumbricoides</name>
    <name type="common">Giant roundworm</name>
    <dbReference type="NCBI Taxonomy" id="6252"/>
    <lineage>
        <taxon>Eukaryota</taxon>
        <taxon>Metazoa</taxon>
        <taxon>Ecdysozoa</taxon>
        <taxon>Nematoda</taxon>
        <taxon>Chromadorea</taxon>
        <taxon>Rhabditida</taxon>
        <taxon>Spirurina</taxon>
        <taxon>Ascaridomorpha</taxon>
        <taxon>Ascaridoidea</taxon>
        <taxon>Ascarididae</taxon>
        <taxon>Ascaris</taxon>
    </lineage>
</organism>
<evidence type="ECO:0000313" key="1">
    <source>
        <dbReference type="Proteomes" id="UP000036681"/>
    </source>
</evidence>
<name>A0A0M3HYS9_ASCLU</name>
<accession>A0A0M3HYS9</accession>
<keyword evidence="1" id="KW-1185">Reference proteome</keyword>
<proteinExistence type="predicted"/>
<dbReference type="Proteomes" id="UP000036681">
    <property type="component" value="Unplaced"/>
</dbReference>
<reference evidence="2" key="1">
    <citation type="submission" date="2017-02" db="UniProtKB">
        <authorList>
            <consortium name="WormBaseParasite"/>
        </authorList>
    </citation>
    <scope>IDENTIFICATION</scope>
</reference>
<protein>
    <submittedName>
        <fullName evidence="2">DUF1115 domain-containing protein</fullName>
    </submittedName>
</protein>
<dbReference type="WBParaSite" id="ALUE_0000872801-mRNA-1">
    <property type="protein sequence ID" value="ALUE_0000872801-mRNA-1"/>
    <property type="gene ID" value="ALUE_0000872801"/>
</dbReference>
<dbReference type="AlphaFoldDB" id="A0A0M3HYS9"/>
<sequence>MNEVFLEHEEAKRAILMLQEKFPIRAIVGKSIIVVGRSNARVFVSRVGCAAYLQPSVMKDAVMERRNDGHRRSEVWHRNGSMDIAGDEFGIAAFQHMIGGQNGDSARWNDIWNDDDAVESSLGNFLAARVSEEKARRGPP</sequence>
<evidence type="ECO:0000313" key="2">
    <source>
        <dbReference type="WBParaSite" id="ALUE_0000872801-mRNA-1"/>
    </source>
</evidence>